<proteinExistence type="predicted"/>
<reference evidence="2" key="1">
    <citation type="submission" date="2018-06" db="EMBL/GenBank/DDBJ databases">
        <authorList>
            <person name="Zhirakovskaya E."/>
        </authorList>
    </citation>
    <scope>NUCLEOTIDE SEQUENCE</scope>
</reference>
<dbReference type="EMBL" id="UOEU01000852">
    <property type="protein sequence ID" value="VAW41647.1"/>
    <property type="molecule type" value="Genomic_DNA"/>
</dbReference>
<sequence>MNMLTQEFDAACDDRSCIAGEHLELIAILMLDIGVTDVYEYPVYRNEHNRNLCMVKLTDGSGKDADVSAGMLSGYGSLFFANQDAFPHKDEEPLGRQVPLAQPGQKTHLGCRFQEPLLWFLLDLGLDMVDIHNCRLRKDSREEYWVLRLDQLSNGEQRFGDLGARVDRLSSVFYAEPSECGPRDLIAMEDIIGDLSPDQVATGLPYSTLVFWCANADKFRSVLDTLFRLGIRQIHAAKLQERGEQVYLVRAVDIESPIVLSRFGYDTGVHIFYSLPSSADIWIEWGWEYALPDFSYYNIFSPEPGWTSFLFSNGTKAHVEQPDYNRLLRFLNLHIDPGSKLQLLPDSSQFEENEFQYRLRLTRGTWQNRGKQELEDLLREEKEIRDRIDWLREIDGIFEGYLSHRVLFYPFSRTRKDPAFPNHFFRQQSLSELRKLAYYYGNASKLGDGVMVCGKHFIAESDSGDYEIPDKVYPRDGMVFESCADWNKLVGLRVLRPRGLDLFPYLEVDQADHNKIRDALLDRVIARDADGVDVKISKAEEEEIRANPQRYLFFLYRAKDEENSELEGFVLHEDKFKEFDLKIANMGVFFAQTEEEREIATKSYADSVEQHYTSAFDESMVKLRDDLELTFQKERVTVKDEIERFNQDLSEKLKALAKKTEDMNKLVRSIKSNELQLNKYDRFLSSSLSKYEELTRDMPSELLEFTIDIERIISRVVSNYTKMVDEKFEKLDDEVAKLEGLRDFRARTTTGLEELTAKKKSYEQALSSLNSANEWLDAEQDLINKSSLEKEVKDLWVVNDAFKLVSDSLNKIEHHLDSTRFISDGHFSGFSEEQNRWAGQVASRASRVQVKLPDFLGDGKGKQAIIGHFEILSEALQVVEKWTQDSTNNHIDRKSLRGYQQEIDSLVRDSIQRLPRAKQNRSLLGRLFSRRL</sequence>
<name>A0A3B0VT51_9ZZZZ</name>
<evidence type="ECO:0000256" key="1">
    <source>
        <dbReference type="SAM" id="Coils"/>
    </source>
</evidence>
<dbReference type="AlphaFoldDB" id="A0A3B0VT51"/>
<accession>A0A3B0VT51</accession>
<feature type="coiled-coil region" evidence="1">
    <location>
        <begin position="639"/>
        <end position="666"/>
    </location>
</feature>
<gene>
    <name evidence="2" type="ORF">MNBD_CHLOROFLEXI01-507</name>
</gene>
<keyword evidence="1" id="KW-0175">Coiled coil</keyword>
<protein>
    <submittedName>
        <fullName evidence="2">Uncharacterized protein</fullName>
    </submittedName>
</protein>
<evidence type="ECO:0000313" key="2">
    <source>
        <dbReference type="EMBL" id="VAW41647.1"/>
    </source>
</evidence>
<organism evidence="2">
    <name type="scientific">hydrothermal vent metagenome</name>
    <dbReference type="NCBI Taxonomy" id="652676"/>
    <lineage>
        <taxon>unclassified sequences</taxon>
        <taxon>metagenomes</taxon>
        <taxon>ecological metagenomes</taxon>
    </lineage>
</organism>
<feature type="coiled-coil region" evidence="1">
    <location>
        <begin position="367"/>
        <end position="394"/>
    </location>
</feature>